<dbReference type="Proteomes" id="UP001530293">
    <property type="component" value="Unassembled WGS sequence"/>
</dbReference>
<evidence type="ECO:0000256" key="2">
    <source>
        <dbReference type="SAM" id="MobiDB-lite"/>
    </source>
</evidence>
<evidence type="ECO:0000256" key="1">
    <source>
        <dbReference type="SAM" id="Coils"/>
    </source>
</evidence>
<proteinExistence type="predicted"/>
<dbReference type="AlphaFoldDB" id="A0ABD3M5D6"/>
<keyword evidence="1" id="KW-0175">Coiled coil</keyword>
<feature type="compositionally biased region" description="Basic and acidic residues" evidence="2">
    <location>
        <begin position="620"/>
        <end position="629"/>
    </location>
</feature>
<accession>A0ABD3M5D6</accession>
<feature type="coiled-coil region" evidence="1">
    <location>
        <begin position="518"/>
        <end position="546"/>
    </location>
</feature>
<sequence>MNASTNDDNKVVDQTILWAREALQRRRRELQEQKQKLISSYNEEAGVVGLSGSFSSPGRCDLLSTVVQSTLERGRALLAEADAHSEILRKYASFGNDIVGTFRQDGGTDELPHHCSESQHHTPGGSNVTTPVESPDLENESHPMTTPDESDGDEDEEQDEMLSDGKGARASLDELITNISHHDESEIITPEKRISTFDPSTMNSAKRAIIKKLKLDEAVATAEEQARLLTSFKALPLPGGVEVMNNLYATTQAFEGKHIGSVEKLIRRRDTKCEHTHDESSSIISGTVGTRDDFSSVRSMYSRDNSFIQSECDNDADREKARELLVEKKMKKRQLLNSVNLILSEDKQSVVPVDMESSELGENCDFVEDPAKLRQDVARLEAKLKQKKPQRDATLNDIVDIDLNGIFDRFLPGESSDEARQIIDRLKERVFGCVGDFHFIPATVDTTSREALIKMPKRISVVQRQEEWSKRREQKLFNARMQLEADAMDSFTGKPEISHTAQSWKRAKESHDETLKIIAEVEEKKIREKAAREKALNDMKAEEERQLQEQAKSKPKVVKCEVNKEEQMKRLEMISRPRQTVETTTHVEPSTDADTSMHQHNHYSPKRVKTKKAKKKEKKFKSNVDRYDSMKNANNSSTVVSALVKKPDEFCGLPSFSDMSDKEFAKLVKRISKNALTKVKESEQIIDN</sequence>
<gene>
    <name evidence="3" type="ORF">ACHAWU_001359</name>
</gene>
<organism evidence="3 4">
    <name type="scientific">Discostella pseudostelligera</name>
    <dbReference type="NCBI Taxonomy" id="259834"/>
    <lineage>
        <taxon>Eukaryota</taxon>
        <taxon>Sar</taxon>
        <taxon>Stramenopiles</taxon>
        <taxon>Ochrophyta</taxon>
        <taxon>Bacillariophyta</taxon>
        <taxon>Coscinodiscophyceae</taxon>
        <taxon>Thalassiosirophycidae</taxon>
        <taxon>Stephanodiscales</taxon>
        <taxon>Stephanodiscaceae</taxon>
        <taxon>Discostella</taxon>
    </lineage>
</organism>
<comment type="caution">
    <text evidence="3">The sequence shown here is derived from an EMBL/GenBank/DDBJ whole genome shotgun (WGS) entry which is preliminary data.</text>
</comment>
<name>A0ABD3M5D6_9STRA</name>
<feature type="region of interest" description="Disordered" evidence="2">
    <location>
        <begin position="103"/>
        <end position="163"/>
    </location>
</feature>
<feature type="compositionally biased region" description="Polar residues" evidence="2">
    <location>
        <begin position="578"/>
        <end position="598"/>
    </location>
</feature>
<evidence type="ECO:0000313" key="4">
    <source>
        <dbReference type="Proteomes" id="UP001530293"/>
    </source>
</evidence>
<evidence type="ECO:0000313" key="3">
    <source>
        <dbReference type="EMBL" id="KAL3758837.1"/>
    </source>
</evidence>
<feature type="compositionally biased region" description="Basic and acidic residues" evidence="2">
    <location>
        <begin position="110"/>
        <end position="120"/>
    </location>
</feature>
<feature type="region of interest" description="Disordered" evidence="2">
    <location>
        <begin position="578"/>
        <end position="631"/>
    </location>
</feature>
<keyword evidence="4" id="KW-1185">Reference proteome</keyword>
<reference evidence="3 4" key="1">
    <citation type="submission" date="2024-10" db="EMBL/GenBank/DDBJ databases">
        <title>Updated reference genomes for cyclostephanoid diatoms.</title>
        <authorList>
            <person name="Roberts W.R."/>
            <person name="Alverson A.J."/>
        </authorList>
    </citation>
    <scope>NUCLEOTIDE SEQUENCE [LARGE SCALE GENOMIC DNA]</scope>
    <source>
        <strain evidence="3 4">AJA232-27</strain>
    </source>
</reference>
<feature type="compositionally biased region" description="Acidic residues" evidence="2">
    <location>
        <begin position="148"/>
        <end position="162"/>
    </location>
</feature>
<feature type="compositionally biased region" description="Basic residues" evidence="2">
    <location>
        <begin position="599"/>
        <end position="619"/>
    </location>
</feature>
<protein>
    <submittedName>
        <fullName evidence="3">Uncharacterized protein</fullName>
    </submittedName>
</protein>
<dbReference type="EMBL" id="JALLBG020000217">
    <property type="protein sequence ID" value="KAL3758837.1"/>
    <property type="molecule type" value="Genomic_DNA"/>
</dbReference>